<name>A0AAU8JLJ6_9CYAN</name>
<dbReference type="AlphaFoldDB" id="A0AAU8JLJ6"/>
<gene>
    <name evidence="1" type="ORF">ABWT76_002635</name>
</gene>
<protein>
    <submittedName>
        <fullName evidence="1">Uncharacterized protein</fullName>
    </submittedName>
</protein>
<sequence>MTNIHNIKKIKKWYKYGLSKGLSIIRRSKTAIFGENFPPSQAIELLAKRGDRTEFDWLKPDSHCRGQGSE</sequence>
<reference evidence="1" key="1">
    <citation type="submission" date="2024-07" db="EMBL/GenBank/DDBJ databases">
        <authorList>
            <person name="Kim Y.J."/>
            <person name="Jeong J.Y."/>
        </authorList>
    </citation>
    <scope>NUCLEOTIDE SEQUENCE</scope>
    <source>
        <strain evidence="1">GIHE-MW2</strain>
    </source>
</reference>
<evidence type="ECO:0000313" key="1">
    <source>
        <dbReference type="EMBL" id="XCM39688.1"/>
    </source>
</evidence>
<accession>A0AAU8JLJ6</accession>
<dbReference type="RefSeq" id="WP_156331859.1">
    <property type="nucleotide sequence ID" value="NZ_CP159837.1"/>
</dbReference>
<dbReference type="EMBL" id="CP159837">
    <property type="protein sequence ID" value="XCM39688.1"/>
    <property type="molecule type" value="Genomic_DNA"/>
</dbReference>
<organism evidence="1">
    <name type="scientific">Planktothricoides raciborskii GIHE-MW2</name>
    <dbReference type="NCBI Taxonomy" id="2792601"/>
    <lineage>
        <taxon>Bacteria</taxon>
        <taxon>Bacillati</taxon>
        <taxon>Cyanobacteriota</taxon>
        <taxon>Cyanophyceae</taxon>
        <taxon>Oscillatoriophycideae</taxon>
        <taxon>Oscillatoriales</taxon>
        <taxon>Oscillatoriaceae</taxon>
        <taxon>Planktothricoides</taxon>
    </lineage>
</organism>
<proteinExistence type="predicted"/>